<reference evidence="1" key="1">
    <citation type="submission" date="2022-07" db="EMBL/GenBank/DDBJ databases">
        <title>Genome Sequence of Lecanicillium saksenae.</title>
        <authorList>
            <person name="Buettner E."/>
        </authorList>
    </citation>
    <scope>NUCLEOTIDE SEQUENCE</scope>
    <source>
        <strain evidence="1">VT-O1</strain>
    </source>
</reference>
<sequence>MKIFIALLASVASQAVIAFKVPPGAADGVYTASFAEEDGSEVYEYIQDVAGITSRTTPMISRYEHLVPSTLTKRNRTWCGCGIGMDRNDCDGATHCLEDFLGSGRIIEPYKGLFCKYGSVVAFMCEHSNEIRNTNNGDAYVSFQYVTQSCGLYIAGTAQLDGGLTGGYMRTSDDFCFHDEDSGAGSC</sequence>
<evidence type="ECO:0000313" key="2">
    <source>
        <dbReference type="Proteomes" id="UP001148737"/>
    </source>
</evidence>
<accession>A0ACC1QW29</accession>
<dbReference type="EMBL" id="JANAKD010000393">
    <property type="protein sequence ID" value="KAJ3494293.1"/>
    <property type="molecule type" value="Genomic_DNA"/>
</dbReference>
<organism evidence="1 2">
    <name type="scientific">Lecanicillium saksenae</name>
    <dbReference type="NCBI Taxonomy" id="468837"/>
    <lineage>
        <taxon>Eukaryota</taxon>
        <taxon>Fungi</taxon>
        <taxon>Dikarya</taxon>
        <taxon>Ascomycota</taxon>
        <taxon>Pezizomycotina</taxon>
        <taxon>Sordariomycetes</taxon>
        <taxon>Hypocreomycetidae</taxon>
        <taxon>Hypocreales</taxon>
        <taxon>Cordycipitaceae</taxon>
        <taxon>Lecanicillium</taxon>
    </lineage>
</organism>
<keyword evidence="2" id="KW-1185">Reference proteome</keyword>
<evidence type="ECO:0000313" key="1">
    <source>
        <dbReference type="EMBL" id="KAJ3494293.1"/>
    </source>
</evidence>
<proteinExistence type="predicted"/>
<protein>
    <submittedName>
        <fullName evidence="1">Uncharacterized protein</fullName>
    </submittedName>
</protein>
<gene>
    <name evidence="1" type="ORF">NLG97_g4172</name>
</gene>
<name>A0ACC1QW29_9HYPO</name>
<comment type="caution">
    <text evidence="1">The sequence shown here is derived from an EMBL/GenBank/DDBJ whole genome shotgun (WGS) entry which is preliminary data.</text>
</comment>
<dbReference type="Proteomes" id="UP001148737">
    <property type="component" value="Unassembled WGS sequence"/>
</dbReference>